<keyword evidence="1" id="KW-0805">Transcription regulation</keyword>
<evidence type="ECO:0000259" key="6">
    <source>
        <dbReference type="PROSITE" id="PS51078"/>
    </source>
</evidence>
<keyword evidence="2" id="KW-0238">DNA-binding</keyword>
<dbReference type="InterPro" id="IPR036390">
    <property type="entry name" value="WH_DNA-bd_sf"/>
</dbReference>
<protein>
    <submittedName>
        <fullName evidence="7">IclR family transcriptional regulator</fullName>
    </submittedName>
</protein>
<evidence type="ECO:0000256" key="4">
    <source>
        <dbReference type="SAM" id="Coils"/>
    </source>
</evidence>
<dbReference type="GeneID" id="78821330"/>
<dbReference type="AlphaFoldDB" id="A0ABD5Y0U3"/>
<keyword evidence="8" id="KW-1185">Reference proteome</keyword>
<evidence type="ECO:0000256" key="2">
    <source>
        <dbReference type="ARBA" id="ARBA00023125"/>
    </source>
</evidence>
<dbReference type="Pfam" id="PF01614">
    <property type="entry name" value="IclR_C"/>
    <property type="match status" value="1"/>
</dbReference>
<dbReference type="PANTHER" id="PTHR30136">
    <property type="entry name" value="HELIX-TURN-HELIX TRANSCRIPTIONAL REGULATOR, ICLR FAMILY"/>
    <property type="match status" value="1"/>
</dbReference>
<evidence type="ECO:0000313" key="8">
    <source>
        <dbReference type="Proteomes" id="UP001596432"/>
    </source>
</evidence>
<dbReference type="InterPro" id="IPR036388">
    <property type="entry name" value="WH-like_DNA-bd_sf"/>
</dbReference>
<dbReference type="SUPFAM" id="SSF55781">
    <property type="entry name" value="GAF domain-like"/>
    <property type="match status" value="1"/>
</dbReference>
<name>A0ABD5Y0U3_9EURY</name>
<feature type="domain" description="IclR-ED" evidence="6">
    <location>
        <begin position="68"/>
        <end position="251"/>
    </location>
</feature>
<feature type="coiled-coil region" evidence="4">
    <location>
        <begin position="165"/>
        <end position="192"/>
    </location>
</feature>
<dbReference type="EMBL" id="JBHTAS010000001">
    <property type="protein sequence ID" value="MFC7141023.1"/>
    <property type="molecule type" value="Genomic_DNA"/>
</dbReference>
<comment type="caution">
    <text evidence="7">The sequence shown here is derived from an EMBL/GenBank/DDBJ whole genome shotgun (WGS) entry which is preliminary data.</text>
</comment>
<sequence length="254" mass="27871">MNNDGPSVKATETSFRIIEALEREGGAGVSELARAVDLSKSAVYKHVQTLERLGYLVRDGDDYYLSNRFRSLASRASERFPVEVLREVVEDLAETTGHVANFIAHEGRNGIYVVCVDDYSDSKSATTEGDTAPFHATAGGKAILAFLSESERDRILQRVGTPAYTDKTITDREELERELQTVRDQRIAFDREEYVAGHQCVASPILGQNREPVGALSVSGDISQMSGKRLAEDVTGLVISSARSIENELLSGER</sequence>
<keyword evidence="3" id="KW-0804">Transcription</keyword>
<evidence type="ECO:0000313" key="7">
    <source>
        <dbReference type="EMBL" id="MFC7141023.1"/>
    </source>
</evidence>
<feature type="domain" description="HTH iclR-type" evidence="5">
    <location>
        <begin position="8"/>
        <end position="67"/>
    </location>
</feature>
<evidence type="ECO:0000259" key="5">
    <source>
        <dbReference type="PROSITE" id="PS51077"/>
    </source>
</evidence>
<dbReference type="PROSITE" id="PS51077">
    <property type="entry name" value="HTH_ICLR"/>
    <property type="match status" value="1"/>
</dbReference>
<dbReference type="PANTHER" id="PTHR30136:SF35">
    <property type="entry name" value="HTH-TYPE TRANSCRIPTIONAL REGULATOR RV1719"/>
    <property type="match status" value="1"/>
</dbReference>
<reference evidence="7 8" key="1">
    <citation type="journal article" date="2019" name="Int. J. Syst. Evol. Microbiol.">
        <title>The Global Catalogue of Microorganisms (GCM) 10K type strain sequencing project: providing services to taxonomists for standard genome sequencing and annotation.</title>
        <authorList>
            <consortium name="The Broad Institute Genomics Platform"/>
            <consortium name="The Broad Institute Genome Sequencing Center for Infectious Disease"/>
            <person name="Wu L."/>
            <person name="Ma J."/>
        </authorList>
    </citation>
    <scope>NUCLEOTIDE SEQUENCE [LARGE SCALE GENOMIC DNA]</scope>
    <source>
        <strain evidence="7 8">XZYJT29</strain>
    </source>
</reference>
<dbReference type="SUPFAM" id="SSF46785">
    <property type="entry name" value="Winged helix' DNA-binding domain"/>
    <property type="match status" value="1"/>
</dbReference>
<dbReference type="PROSITE" id="PS51078">
    <property type="entry name" value="ICLR_ED"/>
    <property type="match status" value="1"/>
</dbReference>
<dbReference type="RefSeq" id="WP_274322116.1">
    <property type="nucleotide sequence ID" value="NZ_CP118158.1"/>
</dbReference>
<dbReference type="InterPro" id="IPR029016">
    <property type="entry name" value="GAF-like_dom_sf"/>
</dbReference>
<dbReference type="CDD" id="cd00090">
    <property type="entry name" value="HTH_ARSR"/>
    <property type="match status" value="1"/>
</dbReference>
<dbReference type="Gene3D" id="3.30.450.40">
    <property type="match status" value="1"/>
</dbReference>
<organism evidence="7 8">
    <name type="scientific">Halosimplex aquaticum</name>
    <dbReference type="NCBI Taxonomy" id="3026162"/>
    <lineage>
        <taxon>Archaea</taxon>
        <taxon>Methanobacteriati</taxon>
        <taxon>Methanobacteriota</taxon>
        <taxon>Stenosarchaea group</taxon>
        <taxon>Halobacteria</taxon>
        <taxon>Halobacteriales</taxon>
        <taxon>Haloarculaceae</taxon>
        <taxon>Halosimplex</taxon>
    </lineage>
</organism>
<keyword evidence="4" id="KW-0175">Coiled coil</keyword>
<dbReference type="SMART" id="SM00346">
    <property type="entry name" value="HTH_ICLR"/>
    <property type="match status" value="1"/>
</dbReference>
<evidence type="ECO:0000256" key="3">
    <source>
        <dbReference type="ARBA" id="ARBA00023163"/>
    </source>
</evidence>
<dbReference type="GO" id="GO:0006355">
    <property type="term" value="P:regulation of DNA-templated transcription"/>
    <property type="evidence" value="ECO:0007669"/>
    <property type="project" value="UniProtKB-ARBA"/>
</dbReference>
<accession>A0ABD5Y0U3</accession>
<proteinExistence type="predicted"/>
<evidence type="ECO:0000256" key="1">
    <source>
        <dbReference type="ARBA" id="ARBA00023015"/>
    </source>
</evidence>
<dbReference type="InterPro" id="IPR005471">
    <property type="entry name" value="Tscrpt_reg_IclR_N"/>
</dbReference>
<dbReference type="Gene3D" id="1.10.10.10">
    <property type="entry name" value="Winged helix-like DNA-binding domain superfamily/Winged helix DNA-binding domain"/>
    <property type="match status" value="1"/>
</dbReference>
<dbReference type="InterPro" id="IPR050707">
    <property type="entry name" value="HTH_MetabolicPath_Reg"/>
</dbReference>
<dbReference type="GO" id="GO:0003677">
    <property type="term" value="F:DNA binding"/>
    <property type="evidence" value="ECO:0007669"/>
    <property type="project" value="UniProtKB-KW"/>
</dbReference>
<gene>
    <name evidence="7" type="ORF">ACFQMA_14455</name>
</gene>
<dbReference type="Pfam" id="PF09339">
    <property type="entry name" value="HTH_IclR"/>
    <property type="match status" value="1"/>
</dbReference>
<dbReference type="InterPro" id="IPR011991">
    <property type="entry name" value="ArsR-like_HTH"/>
</dbReference>
<dbReference type="Proteomes" id="UP001596432">
    <property type="component" value="Unassembled WGS sequence"/>
</dbReference>
<dbReference type="InterPro" id="IPR014757">
    <property type="entry name" value="Tscrpt_reg_IclR_C"/>
</dbReference>